<dbReference type="Pfam" id="PF17767">
    <property type="entry name" value="NAPRTase_N"/>
    <property type="match status" value="1"/>
</dbReference>
<dbReference type="InterPro" id="IPR006406">
    <property type="entry name" value="Nic_PRibTrfase"/>
</dbReference>
<evidence type="ECO:0000256" key="7">
    <source>
        <dbReference type="HAMAP-Rule" id="MF_00570"/>
    </source>
</evidence>
<gene>
    <name evidence="7" type="primary">pncB</name>
    <name evidence="11" type="ORF">AKJ29_14550</name>
</gene>
<dbReference type="GO" id="GO:0034355">
    <property type="term" value="P:NAD+ biosynthetic process via the salvage pathway"/>
    <property type="evidence" value="ECO:0007669"/>
    <property type="project" value="TreeGrafter"/>
</dbReference>
<comment type="caution">
    <text evidence="11">The sequence shown here is derived from an EMBL/GenBank/DDBJ whole genome shotgun (WGS) entry which is preliminary data.</text>
</comment>
<feature type="modified residue" description="Phosphohistidine; by autocatalysis" evidence="7">
    <location>
        <position position="240"/>
    </location>
</feature>
<proteinExistence type="inferred from homology"/>
<dbReference type="EMBL" id="LKBA01000004">
    <property type="protein sequence ID" value="KPN63900.1"/>
    <property type="molecule type" value="Genomic_DNA"/>
</dbReference>
<dbReference type="InterPro" id="IPR041525">
    <property type="entry name" value="N/Namide_PRibTrfase"/>
</dbReference>
<dbReference type="OrthoDB" id="9771406at2"/>
<feature type="domain" description="Nicotinate phosphoribosyltransferase N-terminal" evidence="10">
    <location>
        <begin position="23"/>
        <end position="146"/>
    </location>
</feature>
<sequence length="430" mass="49077">MVDIATRVYNHSFKVDPIVRSLIDTDFYKLLMCQSVFRNKRDTRVEFSLINRSTHVPLARLIDEGELREQLDHIRSLSLSRGESTWLRGNTFYGKRQMFRPDFMEWFETLRLPAYHLERVGDQYELTFEGGWPEVMMWEIPALAVLMELRGRAVLGGMGKFELQVLYARAMTRIWEKIEQIRQLDGLKLADFGTRRRHSFLWQDWCVQAMIEGLGDSFVGTSNCRIAMKRDIEAIGTNAHELPMVYAALAEDDTTLRQAPYDVLADWQEEHDGNLRIILPDTYGTQGFLDHAPDWLAGWTGIRIDSGDPAAGAEIAIDWWTSRGEDPREKMVIFSDGLDSAKIIELHQQFRGRVKLSFGWGTLLTNDFRGLVPDDALAPFSLVCKAVSANGRPTVKLSDNPNKAMGPEAEIARYKRVFELGPQSAQAVEV</sequence>
<comment type="PTM">
    <text evidence="7 8">Transiently phosphorylated on a His residue during the reaction cycle. Phosphorylation strongly increases the affinity for substrates and increases the rate of nicotinate D-ribonucleotide production. Dephosphorylation regenerates the low-affinity form of the enzyme, leading to product release.</text>
</comment>
<evidence type="ECO:0000259" key="10">
    <source>
        <dbReference type="Pfam" id="PF17767"/>
    </source>
</evidence>
<dbReference type="InterPro" id="IPR007229">
    <property type="entry name" value="Nic_PRibTrfase-Fam"/>
</dbReference>
<keyword evidence="6 7" id="KW-0662">Pyridine nucleotide biosynthesis</keyword>
<dbReference type="NCBIfam" id="TIGR01514">
    <property type="entry name" value="NAPRTase"/>
    <property type="match status" value="1"/>
</dbReference>
<feature type="domain" description="Nicotinate/nicotinamide phosphoribosyltransferase" evidence="9">
    <location>
        <begin position="188"/>
        <end position="421"/>
    </location>
</feature>
<dbReference type="PANTHER" id="PTHR11098:SF1">
    <property type="entry name" value="NICOTINATE PHOSPHORIBOSYLTRANSFERASE"/>
    <property type="match status" value="1"/>
</dbReference>
<keyword evidence="11" id="KW-0808">Transferase</keyword>
<evidence type="ECO:0000256" key="4">
    <source>
        <dbReference type="ARBA" id="ARBA00022553"/>
    </source>
</evidence>
<comment type="function">
    <text evidence="7 8">Catalyzes the synthesis of beta-nicotinate D-ribonucleotide from nicotinate and 5-phospho-D-ribose 1-phosphate at the expense of ATP.</text>
</comment>
<dbReference type="GO" id="GO:0004516">
    <property type="term" value="F:nicotinate phosphoribosyltransferase activity"/>
    <property type="evidence" value="ECO:0007669"/>
    <property type="project" value="UniProtKB-UniRule"/>
</dbReference>
<evidence type="ECO:0000256" key="2">
    <source>
        <dbReference type="ARBA" id="ARBA00010897"/>
    </source>
</evidence>
<keyword evidence="4 7" id="KW-0597">Phosphoprotein</keyword>
<dbReference type="UniPathway" id="UPA00253">
    <property type="reaction ID" value="UER00457"/>
</dbReference>
<dbReference type="InterPro" id="IPR040727">
    <property type="entry name" value="NAPRTase_N"/>
</dbReference>
<dbReference type="HAMAP" id="MF_00570">
    <property type="entry name" value="NAPRTase"/>
    <property type="match status" value="1"/>
</dbReference>
<evidence type="ECO:0000256" key="3">
    <source>
        <dbReference type="ARBA" id="ARBA00013236"/>
    </source>
</evidence>
<dbReference type="GO" id="GO:0016757">
    <property type="term" value="F:glycosyltransferase activity"/>
    <property type="evidence" value="ECO:0007669"/>
    <property type="project" value="UniProtKB-KW"/>
</dbReference>
<protein>
    <recommendedName>
        <fullName evidence="3 7">Nicotinate phosphoribosyltransferase</fullName>
        <shortName evidence="7">NAPRTase</shortName>
        <ecNumber evidence="3 7">6.3.4.21</ecNumber>
    </recommendedName>
</protein>
<dbReference type="InterPro" id="IPR036068">
    <property type="entry name" value="Nicotinate_pribotase-like_C"/>
</dbReference>
<keyword evidence="5 7" id="KW-0436">Ligase</keyword>
<dbReference type="RefSeq" id="WP_055187624.1">
    <property type="nucleotide sequence ID" value="NZ_FPBS01000004.1"/>
</dbReference>
<keyword evidence="11" id="KW-0328">Glycosyltransferase</keyword>
<dbReference type="Gene3D" id="3.20.140.10">
    <property type="entry name" value="nicotinate phosphoribosyltransferase"/>
    <property type="match status" value="1"/>
</dbReference>
<keyword evidence="12" id="KW-1185">Reference proteome</keyword>
<dbReference type="GO" id="GO:0005829">
    <property type="term" value="C:cytosol"/>
    <property type="evidence" value="ECO:0007669"/>
    <property type="project" value="TreeGrafter"/>
</dbReference>
<dbReference type="SUPFAM" id="SSF51690">
    <property type="entry name" value="Nicotinate/Quinolinate PRTase C-terminal domain-like"/>
    <property type="match status" value="1"/>
</dbReference>
<dbReference type="Pfam" id="PF04095">
    <property type="entry name" value="NAPRTase"/>
    <property type="match status" value="1"/>
</dbReference>
<dbReference type="STRING" id="154981.AKJ29_14550"/>
<comment type="similarity">
    <text evidence="2 7 8">Belongs to the NAPRTase family.</text>
</comment>
<dbReference type="PANTHER" id="PTHR11098">
    <property type="entry name" value="NICOTINATE PHOSPHORIBOSYLTRANSFERASE"/>
    <property type="match status" value="1"/>
</dbReference>
<evidence type="ECO:0000256" key="1">
    <source>
        <dbReference type="ARBA" id="ARBA00004952"/>
    </source>
</evidence>
<dbReference type="EC" id="6.3.4.21" evidence="3 7"/>
<comment type="pathway">
    <text evidence="1 7 8">Cofactor biosynthesis; NAD(+) biosynthesis; nicotinate D-ribonucleotide from nicotinate: step 1/1.</text>
</comment>
<evidence type="ECO:0000313" key="11">
    <source>
        <dbReference type="EMBL" id="KPN63900.1"/>
    </source>
</evidence>
<organism evidence="11 12">
    <name type="scientific">Aliiroseovarius crassostreae</name>
    <dbReference type="NCBI Taxonomy" id="154981"/>
    <lineage>
        <taxon>Bacteria</taxon>
        <taxon>Pseudomonadati</taxon>
        <taxon>Pseudomonadota</taxon>
        <taxon>Alphaproteobacteria</taxon>
        <taxon>Rhodobacterales</taxon>
        <taxon>Paracoccaceae</taxon>
        <taxon>Aliiroseovarius</taxon>
    </lineage>
</organism>
<comment type="catalytic activity">
    <reaction evidence="7 8">
        <text>5-phospho-alpha-D-ribose 1-diphosphate + nicotinate + ATP + H2O = nicotinate beta-D-ribonucleotide + ADP + phosphate + diphosphate</text>
        <dbReference type="Rhea" id="RHEA:36163"/>
        <dbReference type="ChEBI" id="CHEBI:15377"/>
        <dbReference type="ChEBI" id="CHEBI:30616"/>
        <dbReference type="ChEBI" id="CHEBI:32544"/>
        <dbReference type="ChEBI" id="CHEBI:33019"/>
        <dbReference type="ChEBI" id="CHEBI:43474"/>
        <dbReference type="ChEBI" id="CHEBI:57502"/>
        <dbReference type="ChEBI" id="CHEBI:58017"/>
        <dbReference type="ChEBI" id="CHEBI:456216"/>
        <dbReference type="EC" id="6.3.4.21"/>
    </reaction>
</comment>
<name>A0A0P7IJ44_9RHOB</name>
<dbReference type="NCBIfam" id="NF003704">
    <property type="entry name" value="PRK05321.1"/>
    <property type="match status" value="1"/>
</dbReference>
<evidence type="ECO:0000256" key="6">
    <source>
        <dbReference type="ARBA" id="ARBA00022642"/>
    </source>
</evidence>
<evidence type="ECO:0000259" key="9">
    <source>
        <dbReference type="Pfam" id="PF04095"/>
    </source>
</evidence>
<evidence type="ECO:0000256" key="8">
    <source>
        <dbReference type="RuleBase" id="RU003838"/>
    </source>
</evidence>
<dbReference type="PIRSF" id="PIRSF000484">
    <property type="entry name" value="NAPRT"/>
    <property type="match status" value="1"/>
</dbReference>
<accession>A0A0P7IJ44</accession>
<evidence type="ECO:0000256" key="5">
    <source>
        <dbReference type="ARBA" id="ARBA00022598"/>
    </source>
</evidence>
<dbReference type="AlphaFoldDB" id="A0A0P7IJ44"/>
<evidence type="ECO:0000313" key="12">
    <source>
        <dbReference type="Proteomes" id="UP000050471"/>
    </source>
</evidence>
<dbReference type="Proteomes" id="UP000050471">
    <property type="component" value="Unassembled WGS sequence"/>
</dbReference>
<dbReference type="SUPFAM" id="SSF54675">
    <property type="entry name" value="Nicotinate/Quinolinate PRTase N-terminal domain-like"/>
    <property type="match status" value="1"/>
</dbReference>
<reference evidence="11 12" key="1">
    <citation type="submission" date="2015-09" db="EMBL/GenBank/DDBJ databases">
        <title>Draft genome sequence of Aliiroseovarius crassostreae CV919-312TSm, the causative agent of Roseovarius Oyster Disease (formerly Juvenile Oyster Disease).</title>
        <authorList>
            <person name="Kessner L."/>
            <person name="Spinard E."/>
            <person name="Nelson D."/>
        </authorList>
    </citation>
    <scope>NUCLEOTIDE SEQUENCE [LARGE SCALE GENOMIC DNA]</scope>
    <source>
        <strain evidence="11 12">CV919-312</strain>
    </source>
</reference>